<name>A0A6A6VB61_9PLEO</name>
<dbReference type="Gene3D" id="1.25.40.10">
    <property type="entry name" value="Tetratricopeptide repeat domain"/>
    <property type="match status" value="2"/>
</dbReference>
<dbReference type="Pfam" id="PF13374">
    <property type="entry name" value="TPR_10"/>
    <property type="match status" value="1"/>
</dbReference>
<dbReference type="AlphaFoldDB" id="A0A6A6VB61"/>
<evidence type="ECO:0000259" key="1">
    <source>
        <dbReference type="Pfam" id="PF17107"/>
    </source>
</evidence>
<dbReference type="EMBL" id="MU006573">
    <property type="protein sequence ID" value="KAF2747353.1"/>
    <property type="molecule type" value="Genomic_DNA"/>
</dbReference>
<accession>A0A6A6VB61</accession>
<feature type="domain" description="NACHT-NTPase and P-loop NTPases N-terminal" evidence="1">
    <location>
        <begin position="8"/>
        <end position="129"/>
    </location>
</feature>
<reference evidence="3" key="1">
    <citation type="journal article" date="2020" name="Stud. Mycol.">
        <title>101 Dothideomycetes genomes: a test case for predicting lifestyles and emergence of pathogens.</title>
        <authorList>
            <person name="Haridas S."/>
            <person name="Albert R."/>
            <person name="Binder M."/>
            <person name="Bloem J."/>
            <person name="Labutti K."/>
            <person name="Salamov A."/>
            <person name="Andreopoulos B."/>
            <person name="Baker S."/>
            <person name="Barry K."/>
            <person name="Bills G."/>
            <person name="Bluhm B."/>
            <person name="Cannon C."/>
            <person name="Castanera R."/>
            <person name="Culley D."/>
            <person name="Daum C."/>
            <person name="Ezra D."/>
            <person name="Gonzalez J."/>
            <person name="Henrissat B."/>
            <person name="Kuo A."/>
            <person name="Liang C."/>
            <person name="Lipzen A."/>
            <person name="Lutzoni F."/>
            <person name="Magnuson J."/>
            <person name="Mondo S."/>
            <person name="Nolan M."/>
            <person name="Ohm R."/>
            <person name="Pangilinan J."/>
            <person name="Park H.-J."/>
            <person name="Ramirez L."/>
            <person name="Alfaro M."/>
            <person name="Sun H."/>
            <person name="Tritt A."/>
            <person name="Yoshinaga Y."/>
            <person name="Zwiers L.-H."/>
            <person name="Turgeon B."/>
            <person name="Goodwin S."/>
            <person name="Spatafora J."/>
            <person name="Crous P."/>
            <person name="Grigoriev I."/>
        </authorList>
    </citation>
    <scope>NUCLEOTIDE SEQUENCE</scope>
    <source>
        <strain evidence="3">CBS 119925</strain>
    </source>
</reference>
<dbReference type="SUPFAM" id="SSF48452">
    <property type="entry name" value="TPR-like"/>
    <property type="match status" value="2"/>
</dbReference>
<dbReference type="Pfam" id="PF17107">
    <property type="entry name" value="SesA"/>
    <property type="match status" value="1"/>
</dbReference>
<dbReference type="PANTHER" id="PTHR46082:SF6">
    <property type="entry name" value="AAA+ ATPASE DOMAIN-CONTAINING PROTEIN-RELATED"/>
    <property type="match status" value="1"/>
</dbReference>
<dbReference type="Pfam" id="PF25000">
    <property type="entry name" value="DUF7779"/>
    <property type="match status" value="1"/>
</dbReference>
<dbReference type="PANTHER" id="PTHR46082">
    <property type="entry name" value="ATP/GTP-BINDING PROTEIN-RELATED"/>
    <property type="match status" value="1"/>
</dbReference>
<dbReference type="InterPro" id="IPR053137">
    <property type="entry name" value="NLR-like"/>
</dbReference>
<dbReference type="InterPro" id="IPR027417">
    <property type="entry name" value="P-loop_NTPase"/>
</dbReference>
<feature type="domain" description="DUF7779" evidence="2">
    <location>
        <begin position="473"/>
        <end position="570"/>
    </location>
</feature>
<sequence>MVDVLSVVANVIQLVDFGTQILERVDEYGSTVGGQPKAFASLKRQMPLLKHSLNNLRERINVGEINKVQADDARGLMHDIEGYIRVMNGILEKAVPGPGASTAQKTWMAVRSFRYDGKLAKIKMSIAESQATLTNFMSSLNIGGQSKGNVSSRALLAPTEGGFVADLSIIAERPAPKPCSTVKLRMDPKFVDRKDYMSHIETKCQPPASRVALVGLGGVGKSQLAIEYANRVRQRSPDTWVFWLYGGDTASFEKGLEEIASKAGIHAYDPTDKTNGSRFEPIVRWLEDVDNRWLIIIDNADDLNVFLPEDGPTDKQRRNTKNSIGARPSQDLLKFLPQSTNGHYLVTSRDRQTAARIVLGMYENIIEVKEMDRDDALCLLHGKLTGTYSEEHAVTLVEQLECMPLAISQAAAFMNEMSPRWTLERFLEEMRKGDGARVQLFEKDVYDARRDDQDKRTNSVIRTWHISFTHIREQKPSAARLLSLMSFFSPVDIPEDLLIEKYSQPPPPRYKGRRLTPYLRRTLDRLRTPVEPASNFEEDWRILNRFSLINTAIDGRHFAMHRLVQSSTRCWLEVNQELDAWMSAAIRLMNQRYPDEDKHCDRKRLYAHAWAVLSSCKSADESIIGDHGLLVYKVAEERMTSSANIHVALLMYELASELLNAAFGKAHDYTLRCLRKVAHYHQHFGQPDRAERLWFFIFTLKQKKLGANHLEVLEVLDQLADSLYRQKRFQEGDVVYEKALARKERKYGRHSPKMLAEMDRRFYQLTRQGRHPEAVALARRASAIRYEGKEPGFDASWCEQMEYTGILLNRVQDGEAEPILRELLQYKERWLGCTHVETFDTLRRLGMALHLRENWEEVRAVNERILTAPEHWLREHKMDILTLTLWAIFKQGQLDEAESLGRTLTATLQAHDEVSDHTAVVPFILACVLRAQGQIEEALIVCENAYDTGLWRVKLSPNDGIIQEIEQELRSLREHLAKDRDSIFANACGGAEMGDTSGQEKSRMAT</sequence>
<evidence type="ECO:0000259" key="2">
    <source>
        <dbReference type="Pfam" id="PF25000"/>
    </source>
</evidence>
<evidence type="ECO:0000313" key="4">
    <source>
        <dbReference type="Proteomes" id="UP000799440"/>
    </source>
</evidence>
<keyword evidence="4" id="KW-1185">Reference proteome</keyword>
<proteinExistence type="predicted"/>
<organism evidence="3 4">
    <name type="scientific">Sporormia fimetaria CBS 119925</name>
    <dbReference type="NCBI Taxonomy" id="1340428"/>
    <lineage>
        <taxon>Eukaryota</taxon>
        <taxon>Fungi</taxon>
        <taxon>Dikarya</taxon>
        <taxon>Ascomycota</taxon>
        <taxon>Pezizomycotina</taxon>
        <taxon>Dothideomycetes</taxon>
        <taxon>Pleosporomycetidae</taxon>
        <taxon>Pleosporales</taxon>
        <taxon>Sporormiaceae</taxon>
        <taxon>Sporormia</taxon>
    </lineage>
</organism>
<dbReference type="SUPFAM" id="SSF52540">
    <property type="entry name" value="P-loop containing nucleoside triphosphate hydrolases"/>
    <property type="match status" value="1"/>
</dbReference>
<protein>
    <submittedName>
        <fullName evidence="3">Uncharacterized protein</fullName>
    </submittedName>
</protein>
<dbReference type="Proteomes" id="UP000799440">
    <property type="component" value="Unassembled WGS sequence"/>
</dbReference>
<evidence type="ECO:0000313" key="3">
    <source>
        <dbReference type="EMBL" id="KAF2747353.1"/>
    </source>
</evidence>
<dbReference type="InterPro" id="IPR056681">
    <property type="entry name" value="DUF7779"/>
</dbReference>
<dbReference type="InterPro" id="IPR031352">
    <property type="entry name" value="SesA"/>
</dbReference>
<dbReference type="OrthoDB" id="1658288at2759"/>
<gene>
    <name evidence="3" type="ORF">M011DRAFT_477421</name>
</gene>
<dbReference type="Gene3D" id="3.40.50.300">
    <property type="entry name" value="P-loop containing nucleotide triphosphate hydrolases"/>
    <property type="match status" value="1"/>
</dbReference>
<dbReference type="InterPro" id="IPR011990">
    <property type="entry name" value="TPR-like_helical_dom_sf"/>
</dbReference>